<reference evidence="1 2" key="1">
    <citation type="journal article" date="2018" name="BMC Genomics">
        <title>Comparative genome analyses reveal sequence features reflecting distinct modes of host-adaptation between dicot and monocot powdery mildew.</title>
        <authorList>
            <person name="Wu Y."/>
            <person name="Ma X."/>
            <person name="Pan Z."/>
            <person name="Kale S.D."/>
            <person name="Song Y."/>
            <person name="King H."/>
            <person name="Zhang Q."/>
            <person name="Presley C."/>
            <person name="Deng X."/>
            <person name="Wei C.I."/>
            <person name="Xiao S."/>
        </authorList>
    </citation>
    <scope>NUCLEOTIDE SEQUENCE [LARGE SCALE GENOMIC DNA]</scope>
    <source>
        <strain evidence="1">UMSG1</strain>
    </source>
</reference>
<feature type="non-terminal residue" evidence="1">
    <location>
        <position position="209"/>
    </location>
</feature>
<organism evidence="1 2">
    <name type="scientific">Golovinomyces cichoracearum</name>
    <dbReference type="NCBI Taxonomy" id="62708"/>
    <lineage>
        <taxon>Eukaryota</taxon>
        <taxon>Fungi</taxon>
        <taxon>Dikarya</taxon>
        <taxon>Ascomycota</taxon>
        <taxon>Pezizomycotina</taxon>
        <taxon>Leotiomycetes</taxon>
        <taxon>Erysiphales</taxon>
        <taxon>Erysiphaceae</taxon>
        <taxon>Golovinomyces</taxon>
    </lineage>
</organism>
<dbReference type="AlphaFoldDB" id="A0A420JAP2"/>
<evidence type="ECO:0000313" key="2">
    <source>
        <dbReference type="Proteomes" id="UP000285326"/>
    </source>
</evidence>
<proteinExistence type="predicted"/>
<evidence type="ECO:0000313" key="1">
    <source>
        <dbReference type="EMBL" id="RKF83868.1"/>
    </source>
</evidence>
<gene>
    <name evidence="1" type="ORF">GcM1_152002</name>
</gene>
<dbReference type="EMBL" id="MCBS01015273">
    <property type="protein sequence ID" value="RKF83868.1"/>
    <property type="molecule type" value="Genomic_DNA"/>
</dbReference>
<sequence length="209" mass="23957">MTIKPSEILEYDSKSYTEPSSRDSRIEFESLDSVEMANDDVIKLDNIAEFQSGDGVKWLKKLKHELRAQRKSLTPENILYCVDLQLAGDADRWIQQTAFVRRMLEDTSTVTETDFIRFEEAFKSRFPNATVLCEVDANAKLAKHQQEFDECLSEYSSRSTALLHEYGVKDQLAGVELIIFSNSLESCTLIVNTAVKMLELKEKLQEEIE</sequence>
<dbReference type="Proteomes" id="UP000285326">
    <property type="component" value="Unassembled WGS sequence"/>
</dbReference>
<accession>A0A420JAP2</accession>
<name>A0A420JAP2_9PEZI</name>
<comment type="caution">
    <text evidence="1">The sequence shown here is derived from an EMBL/GenBank/DDBJ whole genome shotgun (WGS) entry which is preliminary data.</text>
</comment>
<evidence type="ECO:0008006" key="3">
    <source>
        <dbReference type="Google" id="ProtNLM"/>
    </source>
</evidence>
<protein>
    <recommendedName>
        <fullName evidence="3">Retrotransposon gag domain-containing protein</fullName>
    </recommendedName>
</protein>